<evidence type="ECO:0000256" key="2">
    <source>
        <dbReference type="ARBA" id="ARBA00007635"/>
    </source>
</evidence>
<dbReference type="EMBL" id="JAHRHJ020000001">
    <property type="protein sequence ID" value="KAH9331634.1"/>
    <property type="molecule type" value="Genomic_DNA"/>
</dbReference>
<feature type="domain" description="EamA" evidence="7">
    <location>
        <begin position="7"/>
        <end position="144"/>
    </location>
</feature>
<keyword evidence="9" id="KW-1185">Reference proteome</keyword>
<name>A0AA38GYX4_TAXCH</name>
<evidence type="ECO:0000256" key="6">
    <source>
        <dbReference type="RuleBase" id="RU363077"/>
    </source>
</evidence>
<dbReference type="GO" id="GO:0022857">
    <property type="term" value="F:transmembrane transporter activity"/>
    <property type="evidence" value="ECO:0007669"/>
    <property type="project" value="InterPro"/>
</dbReference>
<dbReference type="InterPro" id="IPR000620">
    <property type="entry name" value="EamA_dom"/>
</dbReference>
<dbReference type="Pfam" id="PF00892">
    <property type="entry name" value="EamA"/>
    <property type="match status" value="2"/>
</dbReference>
<dbReference type="OMA" id="AGIMFNA"/>
<evidence type="ECO:0000313" key="9">
    <source>
        <dbReference type="Proteomes" id="UP000824469"/>
    </source>
</evidence>
<feature type="non-terminal residue" evidence="8">
    <location>
        <position position="1"/>
    </location>
</feature>
<comment type="subcellular location">
    <subcellularLocation>
        <location evidence="1 6">Membrane</location>
        <topology evidence="1 6">Multi-pass membrane protein</topology>
    </subcellularLocation>
</comment>
<evidence type="ECO:0000259" key="7">
    <source>
        <dbReference type="Pfam" id="PF00892"/>
    </source>
</evidence>
<keyword evidence="5 6" id="KW-0472">Membrane</keyword>
<dbReference type="Proteomes" id="UP000824469">
    <property type="component" value="Unassembled WGS sequence"/>
</dbReference>
<dbReference type="PANTHER" id="PTHR31218">
    <property type="entry name" value="WAT1-RELATED PROTEIN"/>
    <property type="match status" value="1"/>
</dbReference>
<comment type="caution">
    <text evidence="8">The sequence shown here is derived from an EMBL/GenBank/DDBJ whole genome shotgun (WGS) entry which is preliminary data.</text>
</comment>
<evidence type="ECO:0000256" key="1">
    <source>
        <dbReference type="ARBA" id="ARBA00004141"/>
    </source>
</evidence>
<dbReference type="SUPFAM" id="SSF103481">
    <property type="entry name" value="Multidrug resistance efflux transporter EmrE"/>
    <property type="match status" value="2"/>
</dbReference>
<gene>
    <name evidence="8" type="ORF">KI387_003742</name>
</gene>
<reference evidence="8 9" key="1">
    <citation type="journal article" date="2021" name="Nat. Plants">
        <title>The Taxus genome provides insights into paclitaxel biosynthesis.</title>
        <authorList>
            <person name="Xiong X."/>
            <person name="Gou J."/>
            <person name="Liao Q."/>
            <person name="Li Y."/>
            <person name="Zhou Q."/>
            <person name="Bi G."/>
            <person name="Li C."/>
            <person name="Du R."/>
            <person name="Wang X."/>
            <person name="Sun T."/>
            <person name="Guo L."/>
            <person name="Liang H."/>
            <person name="Lu P."/>
            <person name="Wu Y."/>
            <person name="Zhang Z."/>
            <person name="Ro D.K."/>
            <person name="Shang Y."/>
            <person name="Huang S."/>
            <person name="Yan J."/>
        </authorList>
    </citation>
    <scope>NUCLEOTIDE SEQUENCE [LARGE SCALE GENOMIC DNA]</scope>
    <source>
        <strain evidence="8">Ta-2019</strain>
    </source>
</reference>
<feature type="transmembrane region" description="Helical" evidence="6">
    <location>
        <begin position="275"/>
        <end position="293"/>
    </location>
</feature>
<evidence type="ECO:0000256" key="3">
    <source>
        <dbReference type="ARBA" id="ARBA00022692"/>
    </source>
</evidence>
<evidence type="ECO:0000256" key="4">
    <source>
        <dbReference type="ARBA" id="ARBA00022989"/>
    </source>
</evidence>
<feature type="transmembrane region" description="Helical" evidence="6">
    <location>
        <begin position="94"/>
        <end position="116"/>
    </location>
</feature>
<comment type="similarity">
    <text evidence="2 6">Belongs to the drug/metabolite transporter (DMT) superfamily. Plant drug/metabolite exporter (P-DME) (TC 2.A.7.4) family.</text>
</comment>
<dbReference type="InterPro" id="IPR037185">
    <property type="entry name" value="EmrE-like"/>
</dbReference>
<dbReference type="InterPro" id="IPR030184">
    <property type="entry name" value="WAT1-related"/>
</dbReference>
<feature type="transmembrane region" description="Helical" evidence="6">
    <location>
        <begin position="128"/>
        <end position="146"/>
    </location>
</feature>
<feature type="transmembrane region" description="Helical" evidence="6">
    <location>
        <begin position="210"/>
        <end position="231"/>
    </location>
</feature>
<keyword evidence="4 6" id="KW-1133">Transmembrane helix</keyword>
<evidence type="ECO:0000313" key="8">
    <source>
        <dbReference type="EMBL" id="KAH9331634.1"/>
    </source>
</evidence>
<dbReference type="AlphaFoldDB" id="A0AA38GYX4"/>
<organism evidence="8 9">
    <name type="scientific">Taxus chinensis</name>
    <name type="common">Chinese yew</name>
    <name type="synonym">Taxus wallichiana var. chinensis</name>
    <dbReference type="NCBI Taxonomy" id="29808"/>
    <lineage>
        <taxon>Eukaryota</taxon>
        <taxon>Viridiplantae</taxon>
        <taxon>Streptophyta</taxon>
        <taxon>Embryophyta</taxon>
        <taxon>Tracheophyta</taxon>
        <taxon>Spermatophyta</taxon>
        <taxon>Pinopsida</taxon>
        <taxon>Pinidae</taxon>
        <taxon>Conifers II</taxon>
        <taxon>Cupressales</taxon>
        <taxon>Taxaceae</taxon>
        <taxon>Taxus</taxon>
    </lineage>
</organism>
<accession>A0AA38GYX4</accession>
<dbReference type="GO" id="GO:0016020">
    <property type="term" value="C:membrane"/>
    <property type="evidence" value="ECO:0007669"/>
    <property type="project" value="UniProtKB-SubCell"/>
</dbReference>
<feature type="domain" description="EamA" evidence="7">
    <location>
        <begin position="179"/>
        <end position="292"/>
    </location>
</feature>
<feature type="transmembrane region" description="Helical" evidence="6">
    <location>
        <begin position="65"/>
        <end position="88"/>
    </location>
</feature>
<feature type="transmembrane region" description="Helical" evidence="6">
    <location>
        <begin position="251"/>
        <end position="268"/>
    </location>
</feature>
<sequence length="299" mass="32337">VAIYTSLVGVQLSYALLGIFMKTQLSKGTNSLLLIVCSNATGFLVLTPFAFFLEKKERPKMSFSLAAQFFLVALTGVCAFQALLLMGLKNTTPAFASAMPNLGPAIIFLMASVLGTEKVDIKSRHSQFKIIGTIVCVCGAMTMSFLQGPALSKIWSHFGNDIHTEKTIHLQQEDSHKMMIGCVYLVSAVVIFSSSLMLQANVLKKYPATLSMTAITSLLGCIQITILKIIIERGVNTTSWLLDWSGLLAGAYLGVVCNGLSFTLQLWCLKKKGPVFVSIFSPVSTIFSAILSGETLRLG</sequence>
<proteinExistence type="inferred from homology"/>
<evidence type="ECO:0000256" key="5">
    <source>
        <dbReference type="ARBA" id="ARBA00023136"/>
    </source>
</evidence>
<feature type="non-terminal residue" evidence="8">
    <location>
        <position position="299"/>
    </location>
</feature>
<keyword evidence="3 6" id="KW-0812">Transmembrane</keyword>
<feature type="transmembrane region" description="Helical" evidence="6">
    <location>
        <begin position="31"/>
        <end position="53"/>
    </location>
</feature>
<feature type="transmembrane region" description="Helical" evidence="6">
    <location>
        <begin position="178"/>
        <end position="198"/>
    </location>
</feature>
<protein>
    <recommendedName>
        <fullName evidence="6">WAT1-related protein</fullName>
    </recommendedName>
</protein>